<sequence length="439" mass="47508">MKDKNRFQEFTQYVSLSVFGMIATSCYILADTYFVSKGLGSSGLAALNLAIPAYNFIHGAGLMFGMGGATRYSINKSQGEHRLADIMFTNTLWLSVISSAAFMLIGLFCSGPLAALLGADETIFEMTQTYLQVLLLFSPAFILNDVLSCFVRNDGNPQLSMIAVISGSFANIILDYVFIFPMGMGIFGAVLATGVSPVIGIALMLPYWMSKKCGFHIVKTGMRADMVKINLSLGFPSLLSQLSSGIVMIVFNAIILTLAGNIGVAAYGVIANISLVVVSIYTGIAQGIQPLVSRSYGQNDPLGIRQFLRYGMISMTVLSALVYVGILAFAGPITSVFNSQNDLQLQQIAVYGMKLYFTSVLFVGFNIIIALYFTSVERALPAHIISLLRGLLLIIPMAFLLSGLWGMTGVWLAFPATELLVAALGAGMYLFYRNKLYRS</sequence>
<dbReference type="PIRSF" id="PIRSF006603">
    <property type="entry name" value="DinF"/>
    <property type="match status" value="1"/>
</dbReference>
<comment type="caution">
    <text evidence="11">The sequence shown here is derived from an EMBL/GenBank/DDBJ whole genome shotgun (WGS) entry which is preliminary data.</text>
</comment>
<dbReference type="PANTHER" id="PTHR43823">
    <property type="entry name" value="SPORULATION PROTEIN YKVU"/>
    <property type="match status" value="1"/>
</dbReference>
<dbReference type="AlphaFoldDB" id="A0A9D2HHJ5"/>
<keyword evidence="8 10" id="KW-0472">Membrane</keyword>
<reference evidence="11" key="2">
    <citation type="submission" date="2021-04" db="EMBL/GenBank/DDBJ databases">
        <authorList>
            <person name="Gilroy R."/>
        </authorList>
    </citation>
    <scope>NUCLEOTIDE SEQUENCE</scope>
    <source>
        <strain evidence="11">CHK178-16964</strain>
    </source>
</reference>
<feature type="transmembrane region" description="Helical" evidence="10">
    <location>
        <begin position="129"/>
        <end position="147"/>
    </location>
</feature>
<keyword evidence="9" id="KW-0046">Antibiotic resistance</keyword>
<comment type="similarity">
    <text evidence="2">Belongs to the multi antimicrobial extrusion (MATE) (TC 2.A.66.1) family. MepA subfamily.</text>
</comment>
<evidence type="ECO:0000256" key="4">
    <source>
        <dbReference type="ARBA" id="ARBA00022448"/>
    </source>
</evidence>
<dbReference type="PANTHER" id="PTHR43823:SF3">
    <property type="entry name" value="MULTIDRUG EXPORT PROTEIN MEPA"/>
    <property type="match status" value="1"/>
</dbReference>
<gene>
    <name evidence="11" type="ORF">IAA07_04925</name>
</gene>
<evidence type="ECO:0000256" key="6">
    <source>
        <dbReference type="ARBA" id="ARBA00022692"/>
    </source>
</evidence>
<feature type="transmembrane region" description="Helical" evidence="10">
    <location>
        <begin position="12"/>
        <end position="30"/>
    </location>
</feature>
<feature type="transmembrane region" description="Helical" evidence="10">
    <location>
        <begin position="229"/>
        <end position="258"/>
    </location>
</feature>
<evidence type="ECO:0000313" key="12">
    <source>
        <dbReference type="Proteomes" id="UP000823900"/>
    </source>
</evidence>
<name>A0A9D2HHJ5_9FIRM</name>
<evidence type="ECO:0000256" key="5">
    <source>
        <dbReference type="ARBA" id="ARBA00022475"/>
    </source>
</evidence>
<dbReference type="CDD" id="cd13143">
    <property type="entry name" value="MATE_MepA_like"/>
    <property type="match status" value="1"/>
</dbReference>
<feature type="transmembrane region" description="Helical" evidence="10">
    <location>
        <begin position="353"/>
        <end position="374"/>
    </location>
</feature>
<dbReference type="GO" id="GO:0005886">
    <property type="term" value="C:plasma membrane"/>
    <property type="evidence" value="ECO:0007669"/>
    <property type="project" value="UniProtKB-SubCell"/>
</dbReference>
<accession>A0A9D2HHJ5</accession>
<dbReference type="PROSITE" id="PS51257">
    <property type="entry name" value="PROKAR_LIPOPROTEIN"/>
    <property type="match status" value="1"/>
</dbReference>
<feature type="transmembrane region" description="Helical" evidence="10">
    <location>
        <begin position="411"/>
        <end position="432"/>
    </location>
</feature>
<dbReference type="GO" id="GO:0046677">
    <property type="term" value="P:response to antibiotic"/>
    <property type="evidence" value="ECO:0007669"/>
    <property type="project" value="UniProtKB-KW"/>
</dbReference>
<keyword evidence="7 10" id="KW-1133">Transmembrane helix</keyword>
<protein>
    <recommendedName>
        <fullName evidence="3">Multidrug export protein MepA</fullName>
    </recommendedName>
</protein>
<feature type="transmembrane region" description="Helical" evidence="10">
    <location>
        <begin position="159"/>
        <end position="180"/>
    </location>
</feature>
<dbReference type="EMBL" id="DWZA01000046">
    <property type="protein sequence ID" value="HJA70910.1"/>
    <property type="molecule type" value="Genomic_DNA"/>
</dbReference>
<dbReference type="InterPro" id="IPR048279">
    <property type="entry name" value="MdtK-like"/>
</dbReference>
<dbReference type="InterPro" id="IPR051327">
    <property type="entry name" value="MATE_MepA_subfamily"/>
</dbReference>
<dbReference type="GO" id="GO:0042910">
    <property type="term" value="F:xenobiotic transmembrane transporter activity"/>
    <property type="evidence" value="ECO:0007669"/>
    <property type="project" value="InterPro"/>
</dbReference>
<evidence type="ECO:0000256" key="3">
    <source>
        <dbReference type="ARBA" id="ARBA00022106"/>
    </source>
</evidence>
<feature type="transmembrane region" description="Helical" evidence="10">
    <location>
        <begin position="186"/>
        <end position="208"/>
    </location>
</feature>
<dbReference type="Pfam" id="PF01554">
    <property type="entry name" value="MatE"/>
    <property type="match status" value="2"/>
</dbReference>
<dbReference type="InterPro" id="IPR045070">
    <property type="entry name" value="MATE_MepA-like"/>
</dbReference>
<dbReference type="NCBIfam" id="TIGR00797">
    <property type="entry name" value="matE"/>
    <property type="match status" value="1"/>
</dbReference>
<dbReference type="Proteomes" id="UP000823900">
    <property type="component" value="Unassembled WGS sequence"/>
</dbReference>
<evidence type="ECO:0000256" key="9">
    <source>
        <dbReference type="ARBA" id="ARBA00023251"/>
    </source>
</evidence>
<evidence type="ECO:0000256" key="2">
    <source>
        <dbReference type="ARBA" id="ARBA00008417"/>
    </source>
</evidence>
<reference evidence="11" key="1">
    <citation type="journal article" date="2021" name="PeerJ">
        <title>Extensive microbial diversity within the chicken gut microbiome revealed by metagenomics and culture.</title>
        <authorList>
            <person name="Gilroy R."/>
            <person name="Ravi A."/>
            <person name="Getino M."/>
            <person name="Pursley I."/>
            <person name="Horton D.L."/>
            <person name="Alikhan N.F."/>
            <person name="Baker D."/>
            <person name="Gharbi K."/>
            <person name="Hall N."/>
            <person name="Watson M."/>
            <person name="Adriaenssens E.M."/>
            <person name="Foster-Nyarko E."/>
            <person name="Jarju S."/>
            <person name="Secka A."/>
            <person name="Antonio M."/>
            <person name="Oren A."/>
            <person name="Chaudhuri R.R."/>
            <person name="La Ragione R."/>
            <person name="Hildebrand F."/>
            <person name="Pallen M.J."/>
        </authorList>
    </citation>
    <scope>NUCLEOTIDE SEQUENCE</scope>
    <source>
        <strain evidence="11">CHK178-16964</strain>
    </source>
</reference>
<evidence type="ECO:0000256" key="10">
    <source>
        <dbReference type="SAM" id="Phobius"/>
    </source>
</evidence>
<dbReference type="GO" id="GO:0015297">
    <property type="term" value="F:antiporter activity"/>
    <property type="evidence" value="ECO:0007669"/>
    <property type="project" value="InterPro"/>
</dbReference>
<keyword evidence="5" id="KW-1003">Cell membrane</keyword>
<organism evidence="11 12">
    <name type="scientific">Candidatus Lachnoclostridium stercoravium</name>
    <dbReference type="NCBI Taxonomy" id="2838633"/>
    <lineage>
        <taxon>Bacteria</taxon>
        <taxon>Bacillati</taxon>
        <taxon>Bacillota</taxon>
        <taxon>Clostridia</taxon>
        <taxon>Lachnospirales</taxon>
        <taxon>Lachnospiraceae</taxon>
    </lineage>
</organism>
<evidence type="ECO:0000256" key="1">
    <source>
        <dbReference type="ARBA" id="ARBA00004651"/>
    </source>
</evidence>
<evidence type="ECO:0000256" key="7">
    <source>
        <dbReference type="ARBA" id="ARBA00022989"/>
    </source>
</evidence>
<feature type="transmembrane region" description="Helical" evidence="10">
    <location>
        <begin position="386"/>
        <end position="405"/>
    </location>
</feature>
<feature type="transmembrane region" description="Helical" evidence="10">
    <location>
        <begin position="91"/>
        <end position="117"/>
    </location>
</feature>
<evidence type="ECO:0000313" key="11">
    <source>
        <dbReference type="EMBL" id="HJA70910.1"/>
    </source>
</evidence>
<proteinExistence type="inferred from homology"/>
<comment type="subcellular location">
    <subcellularLocation>
        <location evidence="1">Cell membrane</location>
        <topology evidence="1">Multi-pass membrane protein</topology>
    </subcellularLocation>
</comment>
<evidence type="ECO:0000256" key="8">
    <source>
        <dbReference type="ARBA" id="ARBA00023136"/>
    </source>
</evidence>
<feature type="transmembrane region" description="Helical" evidence="10">
    <location>
        <begin position="307"/>
        <end position="333"/>
    </location>
</feature>
<keyword evidence="6 10" id="KW-0812">Transmembrane</keyword>
<dbReference type="InterPro" id="IPR002528">
    <property type="entry name" value="MATE_fam"/>
</dbReference>
<feature type="transmembrane region" description="Helical" evidence="10">
    <location>
        <begin position="50"/>
        <end position="70"/>
    </location>
</feature>
<feature type="transmembrane region" description="Helical" evidence="10">
    <location>
        <begin position="264"/>
        <end position="286"/>
    </location>
</feature>
<keyword evidence="4" id="KW-0813">Transport</keyword>